<dbReference type="OrthoDB" id="10062286at2759"/>
<dbReference type="STRING" id="947166.A0A1D1VE43"/>
<evidence type="ECO:0000313" key="5">
    <source>
        <dbReference type="Proteomes" id="UP000186922"/>
    </source>
</evidence>
<name>A0A1D1VE43_RAMVA</name>
<proteinExistence type="predicted"/>
<comment type="caution">
    <text evidence="4">The sequence shown here is derived from an EMBL/GenBank/DDBJ whole genome shotgun (WGS) entry which is preliminary data.</text>
</comment>
<evidence type="ECO:0000256" key="1">
    <source>
        <dbReference type="ARBA" id="ARBA00001968"/>
    </source>
</evidence>
<evidence type="ECO:0000313" key="4">
    <source>
        <dbReference type="EMBL" id="GAU99914.1"/>
    </source>
</evidence>
<dbReference type="GO" id="GO:0046872">
    <property type="term" value="F:metal ion binding"/>
    <property type="evidence" value="ECO:0007669"/>
    <property type="project" value="UniProtKB-KW"/>
</dbReference>
<evidence type="ECO:0000259" key="3">
    <source>
        <dbReference type="Pfam" id="PF13359"/>
    </source>
</evidence>
<reference evidence="4 5" key="1">
    <citation type="journal article" date="2016" name="Nat. Commun.">
        <title>Extremotolerant tardigrade genome and improved radiotolerance of human cultured cells by tardigrade-unique protein.</title>
        <authorList>
            <person name="Hashimoto T."/>
            <person name="Horikawa D.D."/>
            <person name="Saito Y."/>
            <person name="Kuwahara H."/>
            <person name="Kozuka-Hata H."/>
            <person name="Shin-I T."/>
            <person name="Minakuchi Y."/>
            <person name="Ohishi K."/>
            <person name="Motoyama A."/>
            <person name="Aizu T."/>
            <person name="Enomoto A."/>
            <person name="Kondo K."/>
            <person name="Tanaka S."/>
            <person name="Hara Y."/>
            <person name="Koshikawa S."/>
            <person name="Sagara H."/>
            <person name="Miura T."/>
            <person name="Yokobori S."/>
            <person name="Miyagawa K."/>
            <person name="Suzuki Y."/>
            <person name="Kubo T."/>
            <person name="Oyama M."/>
            <person name="Kohara Y."/>
            <person name="Fujiyama A."/>
            <person name="Arakawa K."/>
            <person name="Katayama T."/>
            <person name="Toyoda A."/>
            <person name="Kunieda T."/>
        </authorList>
    </citation>
    <scope>NUCLEOTIDE SEQUENCE [LARGE SCALE GENOMIC DNA]</scope>
    <source>
        <strain evidence="4 5">YOKOZUNA-1</strain>
    </source>
</reference>
<keyword evidence="2" id="KW-0479">Metal-binding</keyword>
<protein>
    <recommendedName>
        <fullName evidence="3">DDE Tnp4 domain-containing protein</fullName>
    </recommendedName>
</protein>
<dbReference type="Proteomes" id="UP000186922">
    <property type="component" value="Unassembled WGS sequence"/>
</dbReference>
<dbReference type="Pfam" id="PF13359">
    <property type="entry name" value="DDE_Tnp_4"/>
    <property type="match status" value="1"/>
</dbReference>
<comment type="cofactor">
    <cofactor evidence="1">
        <name>a divalent metal cation</name>
        <dbReference type="ChEBI" id="CHEBI:60240"/>
    </cofactor>
</comment>
<feature type="domain" description="DDE Tnp4" evidence="3">
    <location>
        <begin position="67"/>
        <end position="172"/>
    </location>
</feature>
<sequence length="173" mass="19390">MPIQVDRQKVLKSIDRKIAHDVISDIILDWSSGNESETFSQLESVEDDSSDDDAIRTVAPVQHGEGCDTRKDNYFLNAMVVCDDQRRIRHVFAGFPGSAQNHRVFTNSKLARNSSKYFAGDEYLLANSAYPVSEITVSPYKKPVKDTAENSRFNRLHATARVVAERTIGILKG</sequence>
<evidence type="ECO:0000256" key="2">
    <source>
        <dbReference type="ARBA" id="ARBA00022723"/>
    </source>
</evidence>
<accession>A0A1D1VE43</accession>
<dbReference type="AlphaFoldDB" id="A0A1D1VE43"/>
<keyword evidence="5" id="KW-1185">Reference proteome</keyword>
<dbReference type="EMBL" id="BDGG01000005">
    <property type="protein sequence ID" value="GAU99914.1"/>
    <property type="molecule type" value="Genomic_DNA"/>
</dbReference>
<dbReference type="InterPro" id="IPR027806">
    <property type="entry name" value="HARBI1_dom"/>
</dbReference>
<gene>
    <name evidence="4" type="primary">RvY_10849-1</name>
    <name evidence="4" type="synonym">RvY_10849.1</name>
    <name evidence="4" type="ORF">RvY_10849</name>
</gene>
<organism evidence="4 5">
    <name type="scientific">Ramazzottius varieornatus</name>
    <name type="common">Water bear</name>
    <name type="synonym">Tardigrade</name>
    <dbReference type="NCBI Taxonomy" id="947166"/>
    <lineage>
        <taxon>Eukaryota</taxon>
        <taxon>Metazoa</taxon>
        <taxon>Ecdysozoa</taxon>
        <taxon>Tardigrada</taxon>
        <taxon>Eutardigrada</taxon>
        <taxon>Parachela</taxon>
        <taxon>Hypsibioidea</taxon>
        <taxon>Ramazzottiidae</taxon>
        <taxon>Ramazzottius</taxon>
    </lineage>
</organism>